<protein>
    <submittedName>
        <fullName evidence="3">(S)-1-phenylethanol dehydrogenase</fullName>
        <ecNumber evidence="3">1.1.1.311</ecNumber>
    </submittedName>
</protein>
<dbReference type="GO" id="GO:0016020">
    <property type="term" value="C:membrane"/>
    <property type="evidence" value="ECO:0007669"/>
    <property type="project" value="TreeGrafter"/>
</dbReference>
<sequence>MNTPSSSSGRLSGRTALVTGSTRGVGRLVAEAIAREGAARVLVHGRSEEACAETVRLVRAAGAEAIALTAELSDPAQVEALADRVLALGGVDILYNNAAVMHPWRESIDLHTQRDWEWSFQVNVFALVRLCARLIPSMRAKRWGRIVNVTSGIDKTPQLAGYGSSKWAVDKFTDDLAAELKGSGVIVSRLDPGWLRTDLGGQHAPNAPETVLPGALVPVLLPDDAAGGQFFRAQDYSKSGG</sequence>
<comment type="caution">
    <text evidence="3">The sequence shown here is derived from an EMBL/GenBank/DDBJ whole genome shotgun (WGS) entry which is preliminary data.</text>
</comment>
<dbReference type="EMBL" id="MLJW01000083">
    <property type="protein sequence ID" value="OIR01542.1"/>
    <property type="molecule type" value="Genomic_DNA"/>
</dbReference>
<accession>A0A1J5SN95</accession>
<evidence type="ECO:0000256" key="1">
    <source>
        <dbReference type="ARBA" id="ARBA00006484"/>
    </source>
</evidence>
<name>A0A1J5SN95_9ZZZZ</name>
<dbReference type="InterPro" id="IPR036291">
    <property type="entry name" value="NAD(P)-bd_dom_sf"/>
</dbReference>
<dbReference type="PRINTS" id="PR00081">
    <property type="entry name" value="GDHRDH"/>
</dbReference>
<dbReference type="Pfam" id="PF00106">
    <property type="entry name" value="adh_short"/>
    <property type="match status" value="1"/>
</dbReference>
<dbReference type="PANTHER" id="PTHR44196">
    <property type="entry name" value="DEHYDROGENASE/REDUCTASE SDR FAMILY MEMBER 7B"/>
    <property type="match status" value="1"/>
</dbReference>
<evidence type="ECO:0000313" key="3">
    <source>
        <dbReference type="EMBL" id="OIR01542.1"/>
    </source>
</evidence>
<organism evidence="3">
    <name type="scientific">mine drainage metagenome</name>
    <dbReference type="NCBI Taxonomy" id="410659"/>
    <lineage>
        <taxon>unclassified sequences</taxon>
        <taxon>metagenomes</taxon>
        <taxon>ecological metagenomes</taxon>
    </lineage>
</organism>
<dbReference type="Gene3D" id="3.40.50.720">
    <property type="entry name" value="NAD(P)-binding Rossmann-like Domain"/>
    <property type="match status" value="1"/>
</dbReference>
<reference evidence="3" key="1">
    <citation type="submission" date="2016-10" db="EMBL/GenBank/DDBJ databases">
        <title>Sequence of Gallionella enrichment culture.</title>
        <authorList>
            <person name="Poehlein A."/>
            <person name="Muehling M."/>
            <person name="Daniel R."/>
        </authorList>
    </citation>
    <scope>NUCLEOTIDE SEQUENCE</scope>
</reference>
<dbReference type="GO" id="GO:0018449">
    <property type="term" value="F:1-phenylethanol dehydrogenase activity"/>
    <property type="evidence" value="ECO:0007669"/>
    <property type="project" value="UniProtKB-EC"/>
</dbReference>
<evidence type="ECO:0000256" key="2">
    <source>
        <dbReference type="ARBA" id="ARBA00023002"/>
    </source>
</evidence>
<dbReference type="CDD" id="cd05233">
    <property type="entry name" value="SDR_c"/>
    <property type="match status" value="1"/>
</dbReference>
<keyword evidence="2 3" id="KW-0560">Oxidoreductase</keyword>
<dbReference type="EC" id="1.1.1.311" evidence="3"/>
<proteinExistence type="inferred from homology"/>
<dbReference type="PRINTS" id="PR00080">
    <property type="entry name" value="SDRFAMILY"/>
</dbReference>
<gene>
    <name evidence="3" type="primary">ped_1</name>
    <name evidence="3" type="ORF">GALL_164440</name>
</gene>
<dbReference type="SUPFAM" id="SSF51735">
    <property type="entry name" value="NAD(P)-binding Rossmann-fold domains"/>
    <property type="match status" value="1"/>
</dbReference>
<comment type="similarity">
    <text evidence="1">Belongs to the short-chain dehydrogenases/reductases (SDR) family.</text>
</comment>
<dbReference type="PANTHER" id="PTHR44196:SF1">
    <property type="entry name" value="DEHYDROGENASE_REDUCTASE SDR FAMILY MEMBER 7B"/>
    <property type="match status" value="1"/>
</dbReference>
<dbReference type="InterPro" id="IPR002347">
    <property type="entry name" value="SDR_fam"/>
</dbReference>
<dbReference type="AlphaFoldDB" id="A0A1J5SN95"/>